<sequence>MDPTYGVGQLFDPCVRAFYASDLDASNIHCLAVLQPDDDHDDDRQRPAAADPFALRSALLDQLQRQFQGQLPLPSPAAQEAARRELSLCSTRGEEEDDDDDDEAGDEGVGDQDEDEEMEAVAPNVGPVEDPVIARLQQLIQAASQECRSEPTLHRVDPRVARRLVYTEPQLAPLLALAQSEAEQPPGCAGFSSAIGIFDTVRLGRPSPYAATCPIQCGAIFAAVAFATRQGPGGGGGGIGGSGSVIGGSGGGGGGGGAGPGSAAGDSAGSAAAAALSSALSAGLASLPCVQALNDARDAGRVLSASRSGLLPPVAAHCTNGWIEWIEFARPMWGGRGGASGLGAVGSREGADAAGARSAAVGSGNATGSSAAVAASGSKVAAAGTSAAAADTADGFGRHVPTLSLGEPGLVVRVMPVMWFRFLSSQELHRIQRDAAAKAAAAPQEGGGGARSDADAAGDGRGGGQVDAMDVDGGDGDGGGGGATAGGGVATSCEGEGGDIVEDGSPAWWEMDPGAVEPWAAMSRAAATAAALNAALAEAAGTGAAANSDDGGGGGGGGGGDGGGGGLRPAVEAEMEVQVEVQVEVQAVAAQPAAAFPLSPDLAIYAAGVAPMYGWGDRDVEPEEVSVVQLRQPWAANMLLAKLIDNGASASRMARGGANIDAAVVAVQGRAAPGGSSGGPVVRLMEGVTLA</sequence>
<organism evidence="2 3">
    <name type="scientific">Gonium pectorale</name>
    <name type="common">Green alga</name>
    <dbReference type="NCBI Taxonomy" id="33097"/>
    <lineage>
        <taxon>Eukaryota</taxon>
        <taxon>Viridiplantae</taxon>
        <taxon>Chlorophyta</taxon>
        <taxon>core chlorophytes</taxon>
        <taxon>Chlorophyceae</taxon>
        <taxon>CS clade</taxon>
        <taxon>Chlamydomonadales</taxon>
        <taxon>Volvocaceae</taxon>
        <taxon>Gonium</taxon>
    </lineage>
</organism>
<dbReference type="Proteomes" id="UP000075714">
    <property type="component" value="Unassembled WGS sequence"/>
</dbReference>
<feature type="region of interest" description="Disordered" evidence="1">
    <location>
        <begin position="73"/>
        <end position="126"/>
    </location>
</feature>
<feature type="region of interest" description="Disordered" evidence="1">
    <location>
        <begin position="543"/>
        <end position="568"/>
    </location>
</feature>
<reference evidence="3" key="1">
    <citation type="journal article" date="2016" name="Nat. Commun.">
        <title>The Gonium pectorale genome demonstrates co-option of cell cycle regulation during the evolution of multicellularity.</title>
        <authorList>
            <person name="Hanschen E.R."/>
            <person name="Marriage T.N."/>
            <person name="Ferris P.J."/>
            <person name="Hamaji T."/>
            <person name="Toyoda A."/>
            <person name="Fujiyama A."/>
            <person name="Neme R."/>
            <person name="Noguchi H."/>
            <person name="Minakuchi Y."/>
            <person name="Suzuki M."/>
            <person name="Kawai-Toyooka H."/>
            <person name="Smith D.R."/>
            <person name="Sparks H."/>
            <person name="Anderson J."/>
            <person name="Bakaric R."/>
            <person name="Luria V."/>
            <person name="Karger A."/>
            <person name="Kirschner M.W."/>
            <person name="Durand P.M."/>
            <person name="Michod R.E."/>
            <person name="Nozaki H."/>
            <person name="Olson B.J."/>
        </authorList>
    </citation>
    <scope>NUCLEOTIDE SEQUENCE [LARGE SCALE GENOMIC DNA]</scope>
    <source>
        <strain evidence="3">NIES-2863</strain>
    </source>
</reference>
<dbReference type="AlphaFoldDB" id="A0A150GD82"/>
<feature type="compositionally biased region" description="Gly residues" evidence="1">
    <location>
        <begin position="550"/>
        <end position="567"/>
    </location>
</feature>
<gene>
    <name evidence="2" type="ORF">GPECTOR_33g615</name>
</gene>
<feature type="region of interest" description="Disordered" evidence="1">
    <location>
        <begin position="439"/>
        <end position="499"/>
    </location>
</feature>
<accession>A0A150GD82</accession>
<dbReference type="EMBL" id="LSYV01000034">
    <property type="protein sequence ID" value="KXZ47733.1"/>
    <property type="molecule type" value="Genomic_DNA"/>
</dbReference>
<evidence type="ECO:0000313" key="2">
    <source>
        <dbReference type="EMBL" id="KXZ47733.1"/>
    </source>
</evidence>
<comment type="caution">
    <text evidence="2">The sequence shown here is derived from an EMBL/GenBank/DDBJ whole genome shotgun (WGS) entry which is preliminary data.</text>
</comment>
<name>A0A150GD82_GONPE</name>
<proteinExistence type="predicted"/>
<feature type="compositionally biased region" description="Acidic residues" evidence="1">
    <location>
        <begin position="94"/>
        <end position="119"/>
    </location>
</feature>
<evidence type="ECO:0000256" key="1">
    <source>
        <dbReference type="SAM" id="MobiDB-lite"/>
    </source>
</evidence>
<evidence type="ECO:0000313" key="3">
    <source>
        <dbReference type="Proteomes" id="UP000075714"/>
    </source>
</evidence>
<feature type="compositionally biased region" description="Gly residues" evidence="1">
    <location>
        <begin position="476"/>
        <end position="489"/>
    </location>
</feature>
<protein>
    <submittedName>
        <fullName evidence="2">Uncharacterized protein</fullName>
    </submittedName>
</protein>
<keyword evidence="3" id="KW-1185">Reference proteome</keyword>